<dbReference type="SUPFAM" id="SSF103515">
    <property type="entry name" value="Autotransporter"/>
    <property type="match status" value="1"/>
</dbReference>
<dbReference type="PANTHER" id="PTHR35037:SF7">
    <property type="entry name" value="AUTOTRANSPORTER"/>
    <property type="match status" value="1"/>
</dbReference>
<dbReference type="Gene3D" id="2.160.20.20">
    <property type="match status" value="1"/>
</dbReference>
<dbReference type="Pfam" id="PF03212">
    <property type="entry name" value="Pertactin"/>
    <property type="match status" value="1"/>
</dbReference>
<dbReference type="PANTHER" id="PTHR35037">
    <property type="entry name" value="C-TERMINAL REGION OF AIDA-LIKE PROTEIN"/>
    <property type="match status" value="1"/>
</dbReference>
<dbReference type="Proteomes" id="UP000077829">
    <property type="component" value="Chromosome"/>
</dbReference>
<dbReference type="NCBIfam" id="TIGR01414">
    <property type="entry name" value="autotrans_barl"/>
    <property type="match status" value="1"/>
</dbReference>
<feature type="chain" id="PRO_5008005374" evidence="2">
    <location>
        <begin position="36"/>
        <end position="754"/>
    </location>
</feature>
<feature type="signal peptide" evidence="2">
    <location>
        <begin position="1"/>
        <end position="35"/>
    </location>
</feature>
<evidence type="ECO:0000313" key="5">
    <source>
        <dbReference type="Proteomes" id="UP000077829"/>
    </source>
</evidence>
<dbReference type="SMART" id="SM00869">
    <property type="entry name" value="Autotransporter"/>
    <property type="match status" value="1"/>
</dbReference>
<dbReference type="SUPFAM" id="SSF51126">
    <property type="entry name" value="Pectin lyase-like"/>
    <property type="match status" value="1"/>
</dbReference>
<dbReference type="EMBL" id="CP015600">
    <property type="protein sequence ID" value="ANF85989.1"/>
    <property type="molecule type" value="Genomic_DNA"/>
</dbReference>
<feature type="domain" description="Autotransporter" evidence="3">
    <location>
        <begin position="487"/>
        <end position="754"/>
    </location>
</feature>
<dbReference type="InterPro" id="IPR051551">
    <property type="entry name" value="Autotransporter_adhesion"/>
</dbReference>
<dbReference type="RefSeq" id="WP_064452148.1">
    <property type="nucleotide sequence ID" value="NZ_CP015600.1"/>
</dbReference>
<dbReference type="GO" id="GO:0019867">
    <property type="term" value="C:outer membrane"/>
    <property type="evidence" value="ECO:0007669"/>
    <property type="project" value="InterPro"/>
</dbReference>
<protein>
    <submittedName>
        <fullName evidence="4">Membrane protein</fullName>
    </submittedName>
</protein>
<proteinExistence type="predicted"/>
<dbReference type="InterPro" id="IPR004899">
    <property type="entry name" value="Pertactin_central"/>
</dbReference>
<evidence type="ECO:0000259" key="3">
    <source>
        <dbReference type="PROSITE" id="PS51208"/>
    </source>
</evidence>
<dbReference type="AlphaFoldDB" id="A0A172Z1U5"/>
<dbReference type="CDD" id="cd01343">
    <property type="entry name" value="PL1_Passenger_AT"/>
    <property type="match status" value="1"/>
</dbReference>
<gene>
    <name evidence="4" type="ORF">A7J50_2590</name>
</gene>
<evidence type="ECO:0000256" key="2">
    <source>
        <dbReference type="SAM" id="SignalP"/>
    </source>
</evidence>
<dbReference type="STRING" id="219572.A7J50_2590"/>
<dbReference type="KEGG" id="panr:A7J50_2590"/>
<dbReference type="InterPro" id="IPR005546">
    <property type="entry name" value="Autotransporte_beta"/>
</dbReference>
<dbReference type="PRINTS" id="PR01484">
    <property type="entry name" value="PRTACTNFAMLY"/>
</dbReference>
<dbReference type="InterPro" id="IPR036709">
    <property type="entry name" value="Autotransporte_beta_dom_sf"/>
</dbReference>
<dbReference type="Pfam" id="PF03797">
    <property type="entry name" value="Autotransporter"/>
    <property type="match status" value="1"/>
</dbReference>
<evidence type="ECO:0000313" key="4">
    <source>
        <dbReference type="EMBL" id="ANF85989.1"/>
    </source>
</evidence>
<dbReference type="InterPro" id="IPR003991">
    <property type="entry name" value="Pertactin_virulence_factor"/>
</dbReference>
<organism evidence="4 5">
    <name type="scientific">Pseudomonas antarctica</name>
    <dbReference type="NCBI Taxonomy" id="219572"/>
    <lineage>
        <taxon>Bacteria</taxon>
        <taxon>Pseudomonadati</taxon>
        <taxon>Pseudomonadota</taxon>
        <taxon>Gammaproteobacteria</taxon>
        <taxon>Pseudomonadales</taxon>
        <taxon>Pseudomonadaceae</taxon>
        <taxon>Pseudomonas</taxon>
    </lineage>
</organism>
<dbReference type="PATRIC" id="fig|219572.3.peg.2662"/>
<dbReference type="InterPro" id="IPR011050">
    <property type="entry name" value="Pectin_lyase_fold/virulence"/>
</dbReference>
<dbReference type="Gene3D" id="2.40.128.130">
    <property type="entry name" value="Autotransporter beta-domain"/>
    <property type="match status" value="1"/>
</dbReference>
<dbReference type="InterPro" id="IPR012332">
    <property type="entry name" value="Autotransporter_pectin_lyase_C"/>
</dbReference>
<keyword evidence="1 2" id="KW-0732">Signal</keyword>
<sequence precursor="true">MSALNIFELKPLSKMMKVPTITFCLFAAVHGQAQAAQLNGEQKTIDATEQTTDWQLFNQSTLDINNATATSIALAASTLNMNAGSQANDVRATNGSVVHLESAHVTSNNPVFGAVRLEQSAAFINSSTITNNNGVGLQAVGAVSSDDGSSTQVSNSIISGTAGGAEASSGSQMDFKQGTLVQGTGVNSFGLSLRGATATATQATIVGQGSGVSFTRGRFDTTDGKLVLDQSVVEGKTGSAISVRASQGLAPVVEIEVRNGSTLTGGNGNLLSVTGGSSATMTVDNSRLTGNVVVDGTSTAHLTLQNNAELTGQLQNVSSLNVGNASNWNMTGDSQVGVLNMTGGTVTMGAGDAFYQLNLNTLAGDDTFVMGTDFAQGKTDFINVTGEATGNHNLLLSASGAEPVNPDQVRVVHTGGGDAQFSLINGPVDAGAFAYDLKKEGTDWYLDPETRTKSRGTRVVTALFNTAPTVMYGEEASLRARMGELRFEPGQAGLWVRGFGNKYNVSESSGTAYTQNQRGFSIGADMPLVDSQWLVGVMAGHSTSDLNPARGSSGTVKSYFVGAYATWMDQESGFYFDTVAKANRFQNEAKVSLSDATSTKGNYNNVGGSLSAEFGRNIKLDDGWYVEPYGRLSTIVVQGGNYSLKNGLKVDGERTRSRIAEAGATVGRDIQLDSGTIIQPYLRAAMVHEFANNNKVAVNNQTFNNDLSGSRAKFGAGVAVKLSQNLQMHADLETSSSNKIDQVLGANVGVRYSF</sequence>
<dbReference type="InterPro" id="IPR006315">
    <property type="entry name" value="OM_autotransptr_brl_dom"/>
</dbReference>
<dbReference type="PROSITE" id="PS51208">
    <property type="entry name" value="AUTOTRANSPORTER"/>
    <property type="match status" value="1"/>
</dbReference>
<name>A0A172Z1U5_9PSED</name>
<accession>A0A172Z1U5</accession>
<reference evidence="4 5" key="1">
    <citation type="submission" date="2016-05" db="EMBL/GenBank/DDBJ databases">
        <title>Complete genome sequence of Pseudomonas antarctica PAMC 27494.</title>
        <authorList>
            <person name="Lee J."/>
        </authorList>
    </citation>
    <scope>NUCLEOTIDE SEQUENCE [LARGE SCALE GENOMIC DNA]</scope>
    <source>
        <strain evidence="4 5">PAMC 27494</strain>
    </source>
</reference>
<evidence type="ECO:0000256" key="1">
    <source>
        <dbReference type="ARBA" id="ARBA00022729"/>
    </source>
</evidence>